<feature type="chain" id="PRO_5045216961" evidence="2">
    <location>
        <begin position="37"/>
        <end position="517"/>
    </location>
</feature>
<name>A0ABV1KKP9_9PSEU</name>
<feature type="signal peptide" evidence="2">
    <location>
        <begin position="1"/>
        <end position="36"/>
    </location>
</feature>
<evidence type="ECO:0000313" key="5">
    <source>
        <dbReference type="Proteomes" id="UP001494902"/>
    </source>
</evidence>
<dbReference type="InterPro" id="IPR000914">
    <property type="entry name" value="SBP_5_dom"/>
</dbReference>
<reference evidence="4 5" key="1">
    <citation type="submission" date="2024-03" db="EMBL/GenBank/DDBJ databases">
        <title>Draft genome sequence of Pseudonocardia nematodicida JCM 31783.</title>
        <authorList>
            <person name="Butdee W."/>
            <person name="Duangmal K."/>
        </authorList>
    </citation>
    <scope>NUCLEOTIDE SEQUENCE [LARGE SCALE GENOMIC DNA]</scope>
    <source>
        <strain evidence="4 5">JCM 31783</strain>
    </source>
</reference>
<dbReference type="Pfam" id="PF00496">
    <property type="entry name" value="SBP_bac_5"/>
    <property type="match status" value="1"/>
</dbReference>
<keyword evidence="5" id="KW-1185">Reference proteome</keyword>
<comment type="caution">
    <text evidence="4">The sequence shown here is derived from an EMBL/GenBank/DDBJ whole genome shotgun (WGS) entry which is preliminary data.</text>
</comment>
<keyword evidence="2" id="KW-0732">Signal</keyword>
<dbReference type="RefSeq" id="WP_349302103.1">
    <property type="nucleotide sequence ID" value="NZ_JBEDNQ010000021.1"/>
</dbReference>
<gene>
    <name evidence="4" type="ORF">WIS52_31595</name>
</gene>
<protein>
    <submittedName>
        <fullName evidence="4">ABC transporter substrate-binding protein</fullName>
    </submittedName>
</protein>
<proteinExistence type="predicted"/>
<dbReference type="PROSITE" id="PS51318">
    <property type="entry name" value="TAT"/>
    <property type="match status" value="1"/>
</dbReference>
<dbReference type="InterPro" id="IPR039424">
    <property type="entry name" value="SBP_5"/>
</dbReference>
<evidence type="ECO:0000256" key="1">
    <source>
        <dbReference type="SAM" id="MobiDB-lite"/>
    </source>
</evidence>
<dbReference type="Gene3D" id="3.40.190.10">
    <property type="entry name" value="Periplasmic binding protein-like II"/>
    <property type="match status" value="1"/>
</dbReference>
<dbReference type="EMBL" id="JBEDNQ010000021">
    <property type="protein sequence ID" value="MEQ3555032.1"/>
    <property type="molecule type" value="Genomic_DNA"/>
</dbReference>
<sequence length="517" mass="55658">MTSARRSVLRRPRAGAALLLAACCLAAAGCAAPAAAAPSDSVRIVLPDEPPTLEPCDASLTQTGVVVRSNITEPLAERDPTTGDLEPLLATSWSQTAPDTWTFRIRDGVRFSDGTPFDARAAAFSIERTVNTSIGCNVDGYVFGDREVRAEAPDPGTLVVTTGEPDPILPLRLSFVEMVPTSTDTEAKVRQPIGTGPYRVQRWDAGTRLVLERNPEYWGTPPAYAQADYQWRSDASVRAAMVVNDEADIATGLGPEDGAEDLGVSYPNNETTALRIQATEPPLDDIRIRQAVGLTVDRDGIISALFEGDGDPAAQLVPEGVIGHNDALAPVGFDVDRARALVDAARADGVDTSVPIQLIARTGQFPRIDQVVQAIAYQLEQAGLTVRIRMMDTAEQTEYQQRPFPPDTGPYLLMIMHGNQAGDAAFSMDQYLRSEGFQSSYGTPELDERIAAAEAASGQARQDALASIFADEPRLVDQYAYIAHMRGILARSPSVDYTPDSATGDEMRLAEMKPRTP</sequence>
<dbReference type="Gene3D" id="3.10.105.10">
    <property type="entry name" value="Dipeptide-binding Protein, Domain 3"/>
    <property type="match status" value="1"/>
</dbReference>
<feature type="domain" description="Solute-binding protein family 5" evidence="3">
    <location>
        <begin position="85"/>
        <end position="401"/>
    </location>
</feature>
<dbReference type="InterPro" id="IPR030678">
    <property type="entry name" value="Peptide/Ni-bd"/>
</dbReference>
<feature type="compositionally biased region" description="Basic and acidic residues" evidence="1">
    <location>
        <begin position="505"/>
        <end position="517"/>
    </location>
</feature>
<dbReference type="PIRSF" id="PIRSF002741">
    <property type="entry name" value="MppA"/>
    <property type="match status" value="1"/>
</dbReference>
<dbReference type="SUPFAM" id="SSF53850">
    <property type="entry name" value="Periplasmic binding protein-like II"/>
    <property type="match status" value="1"/>
</dbReference>
<evidence type="ECO:0000256" key="2">
    <source>
        <dbReference type="SAM" id="SignalP"/>
    </source>
</evidence>
<dbReference type="Proteomes" id="UP001494902">
    <property type="component" value="Unassembled WGS sequence"/>
</dbReference>
<evidence type="ECO:0000313" key="4">
    <source>
        <dbReference type="EMBL" id="MEQ3555032.1"/>
    </source>
</evidence>
<evidence type="ECO:0000259" key="3">
    <source>
        <dbReference type="Pfam" id="PF00496"/>
    </source>
</evidence>
<dbReference type="PANTHER" id="PTHR30290">
    <property type="entry name" value="PERIPLASMIC BINDING COMPONENT OF ABC TRANSPORTER"/>
    <property type="match status" value="1"/>
</dbReference>
<feature type="region of interest" description="Disordered" evidence="1">
    <location>
        <begin position="493"/>
        <end position="517"/>
    </location>
</feature>
<dbReference type="InterPro" id="IPR006311">
    <property type="entry name" value="TAT_signal"/>
</dbReference>
<dbReference type="PROSITE" id="PS51257">
    <property type="entry name" value="PROKAR_LIPOPROTEIN"/>
    <property type="match status" value="1"/>
</dbReference>
<organism evidence="4 5">
    <name type="scientific">Pseudonocardia nematodicida</name>
    <dbReference type="NCBI Taxonomy" id="1206997"/>
    <lineage>
        <taxon>Bacteria</taxon>
        <taxon>Bacillati</taxon>
        <taxon>Actinomycetota</taxon>
        <taxon>Actinomycetes</taxon>
        <taxon>Pseudonocardiales</taxon>
        <taxon>Pseudonocardiaceae</taxon>
        <taxon>Pseudonocardia</taxon>
    </lineage>
</organism>
<accession>A0ABV1KKP9</accession>